<dbReference type="InterPro" id="IPR050832">
    <property type="entry name" value="Bact_Acetyltransf"/>
</dbReference>
<dbReference type="SUPFAM" id="SSF55729">
    <property type="entry name" value="Acyl-CoA N-acyltransferases (Nat)"/>
    <property type="match status" value="1"/>
</dbReference>
<reference evidence="4" key="2">
    <citation type="journal article" date="2023" name="ISME Commun">
        <title>Characterization of a bloom-associated alphaproteobacterial lineage, 'Candidatus Phycosocius': insights into freshwater algal-bacterial interactions.</title>
        <authorList>
            <person name="Tanabe Y."/>
            <person name="Yamaguchi H."/>
            <person name="Yoshida M."/>
            <person name="Kai A."/>
            <person name="Okazaki Y."/>
        </authorList>
    </citation>
    <scope>NUCLEOTIDE SEQUENCE</scope>
    <source>
        <strain evidence="4">BOTRYCO-1</strain>
    </source>
</reference>
<dbReference type="InterPro" id="IPR000182">
    <property type="entry name" value="GNAT_dom"/>
</dbReference>
<feature type="domain" description="N-acetyltransferase" evidence="3">
    <location>
        <begin position="1"/>
        <end position="174"/>
    </location>
</feature>
<sequence length="186" mass="20681">MIRRAEHTDAPAIAQLQQLTWREAYAGILPAPVLDGLALPRLLRNWRTELMRQDVDLDYGLFVAESEDGQALGYAACGATEGHESTILGDGEIHQIYVKASHQGRGLGRAFMLACSRWLVMRGLFSGGLWVVKGNEKARAFYDLVGGQYAGAKRDRFQGWQIPVVAYSWPDLYELAGIESEVPSWL</sequence>
<dbReference type="PROSITE" id="PS51186">
    <property type="entry name" value="GNAT"/>
    <property type="match status" value="1"/>
</dbReference>
<dbReference type="EMBL" id="BPFZ01000009">
    <property type="protein sequence ID" value="GIU67397.1"/>
    <property type="molecule type" value="Genomic_DNA"/>
</dbReference>
<keyword evidence="2" id="KW-0012">Acyltransferase</keyword>
<dbReference type="Pfam" id="PF00583">
    <property type="entry name" value="Acetyltransf_1"/>
    <property type="match status" value="1"/>
</dbReference>
<dbReference type="RefSeq" id="WP_284360283.1">
    <property type="nucleotide sequence ID" value="NZ_BPFZ01000009.1"/>
</dbReference>
<protein>
    <submittedName>
        <fullName evidence="4">N-acetyltransferase</fullName>
    </submittedName>
</protein>
<evidence type="ECO:0000313" key="5">
    <source>
        <dbReference type="Proteomes" id="UP001161064"/>
    </source>
</evidence>
<accession>A0ABQ4PWG1</accession>
<dbReference type="InterPro" id="IPR016181">
    <property type="entry name" value="Acyl_CoA_acyltransferase"/>
</dbReference>
<evidence type="ECO:0000259" key="3">
    <source>
        <dbReference type="PROSITE" id="PS51186"/>
    </source>
</evidence>
<dbReference type="CDD" id="cd04301">
    <property type="entry name" value="NAT_SF"/>
    <property type="match status" value="1"/>
</dbReference>
<name>A0ABQ4PWG1_9PROT</name>
<reference evidence="4" key="1">
    <citation type="submission" date="2021-05" db="EMBL/GenBank/DDBJ databases">
        <authorList>
            <person name="Tanabe Y."/>
        </authorList>
    </citation>
    <scope>NUCLEOTIDE SEQUENCE</scope>
    <source>
        <strain evidence="4">BOTRYCO-1</strain>
    </source>
</reference>
<evidence type="ECO:0000256" key="1">
    <source>
        <dbReference type="ARBA" id="ARBA00022679"/>
    </source>
</evidence>
<gene>
    <name evidence="4" type="ORF">PsB1_1551</name>
</gene>
<dbReference type="Proteomes" id="UP001161064">
    <property type="component" value="Unassembled WGS sequence"/>
</dbReference>
<organism evidence="4 5">
    <name type="scientific">Candidatus Phycosocius spiralis</name>
    <dbReference type="NCBI Taxonomy" id="2815099"/>
    <lineage>
        <taxon>Bacteria</taxon>
        <taxon>Pseudomonadati</taxon>
        <taxon>Pseudomonadota</taxon>
        <taxon>Alphaproteobacteria</taxon>
        <taxon>Caulobacterales</taxon>
        <taxon>Caulobacterales incertae sedis</taxon>
        <taxon>Candidatus Phycosocius</taxon>
    </lineage>
</organism>
<keyword evidence="1" id="KW-0808">Transferase</keyword>
<evidence type="ECO:0000256" key="2">
    <source>
        <dbReference type="ARBA" id="ARBA00023315"/>
    </source>
</evidence>
<comment type="caution">
    <text evidence="4">The sequence shown here is derived from an EMBL/GenBank/DDBJ whole genome shotgun (WGS) entry which is preliminary data.</text>
</comment>
<proteinExistence type="predicted"/>
<keyword evidence="5" id="KW-1185">Reference proteome</keyword>
<dbReference type="Gene3D" id="3.40.630.30">
    <property type="match status" value="1"/>
</dbReference>
<dbReference type="PANTHER" id="PTHR43877">
    <property type="entry name" value="AMINOALKYLPHOSPHONATE N-ACETYLTRANSFERASE-RELATED-RELATED"/>
    <property type="match status" value="1"/>
</dbReference>
<evidence type="ECO:0000313" key="4">
    <source>
        <dbReference type="EMBL" id="GIU67397.1"/>
    </source>
</evidence>